<feature type="domain" description="Rhodopsin" evidence="8">
    <location>
        <begin position="1"/>
        <end position="163"/>
    </location>
</feature>
<comment type="caution">
    <text evidence="9">The sequence shown here is derived from an EMBL/GenBank/DDBJ whole genome shotgun (WGS) entry which is preliminary data.</text>
</comment>
<evidence type="ECO:0000256" key="2">
    <source>
        <dbReference type="ARBA" id="ARBA00022692"/>
    </source>
</evidence>
<comment type="subcellular location">
    <subcellularLocation>
        <location evidence="1">Membrane</location>
        <topology evidence="1">Multi-pass membrane protein</topology>
    </subcellularLocation>
</comment>
<feature type="region of interest" description="Disordered" evidence="6">
    <location>
        <begin position="182"/>
        <end position="203"/>
    </location>
</feature>
<feature type="compositionally biased region" description="Low complexity" evidence="6">
    <location>
        <begin position="261"/>
        <end position="272"/>
    </location>
</feature>
<dbReference type="Pfam" id="PF20684">
    <property type="entry name" value="Fung_rhodopsin"/>
    <property type="match status" value="1"/>
</dbReference>
<dbReference type="PANTHER" id="PTHR33048:SF143">
    <property type="entry name" value="EXTRACELLULAR MEMBRANE PROTEIN CFEM DOMAIN-CONTAINING PROTEIN-RELATED"/>
    <property type="match status" value="1"/>
</dbReference>
<evidence type="ECO:0000256" key="5">
    <source>
        <dbReference type="ARBA" id="ARBA00038359"/>
    </source>
</evidence>
<comment type="similarity">
    <text evidence="5">Belongs to the SAT4 family.</text>
</comment>
<evidence type="ECO:0000256" key="6">
    <source>
        <dbReference type="SAM" id="MobiDB-lite"/>
    </source>
</evidence>
<dbReference type="InterPro" id="IPR052337">
    <property type="entry name" value="SAT4-like"/>
</dbReference>
<feature type="transmembrane region" description="Helical" evidence="7">
    <location>
        <begin position="18"/>
        <end position="41"/>
    </location>
</feature>
<evidence type="ECO:0000256" key="3">
    <source>
        <dbReference type="ARBA" id="ARBA00022989"/>
    </source>
</evidence>
<evidence type="ECO:0000256" key="7">
    <source>
        <dbReference type="SAM" id="Phobius"/>
    </source>
</evidence>
<evidence type="ECO:0000313" key="9">
    <source>
        <dbReference type="EMBL" id="TDZ27402.1"/>
    </source>
</evidence>
<keyword evidence="2 7" id="KW-0812">Transmembrane</keyword>
<evidence type="ECO:0000256" key="4">
    <source>
        <dbReference type="ARBA" id="ARBA00023136"/>
    </source>
</evidence>
<gene>
    <name evidence="9" type="primary">SAT4-4</name>
    <name evidence="9" type="ORF">C8035_v010551</name>
</gene>
<feature type="compositionally biased region" description="Polar residues" evidence="6">
    <location>
        <begin position="249"/>
        <end position="260"/>
    </location>
</feature>
<dbReference type="AlphaFoldDB" id="A0A4R8PP57"/>
<feature type="transmembrane region" description="Helical" evidence="7">
    <location>
        <begin position="61"/>
        <end position="84"/>
    </location>
</feature>
<dbReference type="PANTHER" id="PTHR33048">
    <property type="entry name" value="PTH11-LIKE INTEGRAL MEMBRANE PROTEIN (AFU_ORTHOLOGUE AFUA_5G11245)"/>
    <property type="match status" value="1"/>
</dbReference>
<evidence type="ECO:0000256" key="1">
    <source>
        <dbReference type="ARBA" id="ARBA00004141"/>
    </source>
</evidence>
<feature type="transmembrane region" description="Helical" evidence="7">
    <location>
        <begin position="96"/>
        <end position="120"/>
    </location>
</feature>
<keyword evidence="10" id="KW-1185">Reference proteome</keyword>
<sequence length="287" mass="32280">MAILFFYMRIFDRAGLSYLLWGTVVFNFVNTVVFVIVGIFQCTPISYYWTRWDGEHQGTCININAVPWANAIISIVLDLWMLYLPLSRIRTLNLHWWKKLAVAMMFCVGTFVTIISILRLRSLVMFAKSLNPTWDQFDMAFWTTLEVPTGIICCCLPAIRLILIKSFPKLFGMLTKRYDSNKYSADPSSGNTAGASHNRMSRMPNVDTTSTAELQGRVPQKNSIVCTKDFDMGTHDASLYAMQDLEAGSSKTSSAEQSYRSTSISHSITVTSEHAGPGGKQSRPPHD</sequence>
<feature type="compositionally biased region" description="Polar residues" evidence="6">
    <location>
        <begin position="182"/>
        <end position="195"/>
    </location>
</feature>
<reference evidence="9 10" key="1">
    <citation type="submission" date="2018-11" db="EMBL/GenBank/DDBJ databases">
        <title>Genome sequence and assembly of Colletotrichum spinosum.</title>
        <authorList>
            <person name="Gan P."/>
            <person name="Shirasu K."/>
        </authorList>
    </citation>
    <scope>NUCLEOTIDE SEQUENCE [LARGE SCALE GENOMIC DNA]</scope>
    <source>
        <strain evidence="9 10">CBS 515.97</strain>
    </source>
</reference>
<name>A0A4R8PP57_9PEZI</name>
<keyword evidence="4 7" id="KW-0472">Membrane</keyword>
<dbReference type="GO" id="GO:0016020">
    <property type="term" value="C:membrane"/>
    <property type="evidence" value="ECO:0007669"/>
    <property type="project" value="UniProtKB-SubCell"/>
</dbReference>
<feature type="transmembrane region" description="Helical" evidence="7">
    <location>
        <begin position="140"/>
        <end position="163"/>
    </location>
</feature>
<evidence type="ECO:0000259" key="8">
    <source>
        <dbReference type="Pfam" id="PF20684"/>
    </source>
</evidence>
<accession>A0A4R8PP57</accession>
<protein>
    <submittedName>
        <fullName evidence="9">Satratoxin biosynthesis SC1 cluster protein 4</fullName>
    </submittedName>
</protein>
<dbReference type="InterPro" id="IPR049326">
    <property type="entry name" value="Rhodopsin_dom_fungi"/>
</dbReference>
<organism evidence="9 10">
    <name type="scientific">Colletotrichum spinosum</name>
    <dbReference type="NCBI Taxonomy" id="1347390"/>
    <lineage>
        <taxon>Eukaryota</taxon>
        <taxon>Fungi</taxon>
        <taxon>Dikarya</taxon>
        <taxon>Ascomycota</taxon>
        <taxon>Pezizomycotina</taxon>
        <taxon>Sordariomycetes</taxon>
        <taxon>Hypocreomycetidae</taxon>
        <taxon>Glomerellales</taxon>
        <taxon>Glomerellaceae</taxon>
        <taxon>Colletotrichum</taxon>
        <taxon>Colletotrichum orbiculare species complex</taxon>
    </lineage>
</organism>
<keyword evidence="3 7" id="KW-1133">Transmembrane helix</keyword>
<dbReference type="Proteomes" id="UP000295083">
    <property type="component" value="Unassembled WGS sequence"/>
</dbReference>
<proteinExistence type="inferred from homology"/>
<dbReference type="EMBL" id="QAPG01003791">
    <property type="protein sequence ID" value="TDZ27402.1"/>
    <property type="molecule type" value="Genomic_DNA"/>
</dbReference>
<feature type="region of interest" description="Disordered" evidence="6">
    <location>
        <begin position="249"/>
        <end position="287"/>
    </location>
</feature>
<evidence type="ECO:0000313" key="10">
    <source>
        <dbReference type="Proteomes" id="UP000295083"/>
    </source>
</evidence>